<dbReference type="InterPro" id="IPR013320">
    <property type="entry name" value="ConA-like_dom_sf"/>
</dbReference>
<feature type="region of interest" description="Disordered" evidence="8">
    <location>
        <begin position="289"/>
        <end position="323"/>
    </location>
</feature>
<keyword evidence="12" id="KW-1185">Reference proteome</keyword>
<feature type="chain" id="PRO_5021749152" evidence="9">
    <location>
        <begin position="29"/>
        <end position="1530"/>
    </location>
</feature>
<keyword evidence="9" id="KW-0732">Signal</keyword>
<dbReference type="InterPro" id="IPR008972">
    <property type="entry name" value="Cupredoxin"/>
</dbReference>
<feature type="compositionally biased region" description="Basic and acidic residues" evidence="8">
    <location>
        <begin position="504"/>
        <end position="513"/>
    </location>
</feature>
<dbReference type="GO" id="GO:0020037">
    <property type="term" value="F:heme binding"/>
    <property type="evidence" value="ECO:0007669"/>
    <property type="project" value="InterPro"/>
</dbReference>
<evidence type="ECO:0000256" key="6">
    <source>
        <dbReference type="ARBA" id="ARBA00023008"/>
    </source>
</evidence>
<dbReference type="InterPro" id="IPR036237">
    <property type="entry name" value="Xyl_isomerase-like_sf"/>
</dbReference>
<dbReference type="InterPro" id="IPR000923">
    <property type="entry name" value="BlueCu_1"/>
</dbReference>
<dbReference type="Gene3D" id="2.60.40.420">
    <property type="entry name" value="Cupredoxins - blue copper proteins"/>
    <property type="match status" value="1"/>
</dbReference>
<dbReference type="PROSITE" id="PS51007">
    <property type="entry name" value="CYTC"/>
    <property type="match status" value="1"/>
</dbReference>
<reference evidence="11 12" key="1">
    <citation type="submission" date="2019-02" db="EMBL/GenBank/DDBJ databases">
        <title>Deep-cultivation of Planctomycetes and their phenomic and genomic characterization uncovers novel biology.</title>
        <authorList>
            <person name="Wiegand S."/>
            <person name="Jogler M."/>
            <person name="Boedeker C."/>
            <person name="Pinto D."/>
            <person name="Vollmers J."/>
            <person name="Rivas-Marin E."/>
            <person name="Kohn T."/>
            <person name="Peeters S.H."/>
            <person name="Heuer A."/>
            <person name="Rast P."/>
            <person name="Oberbeckmann S."/>
            <person name="Bunk B."/>
            <person name="Jeske O."/>
            <person name="Meyerdierks A."/>
            <person name="Storesund J.E."/>
            <person name="Kallscheuer N."/>
            <person name="Luecker S."/>
            <person name="Lage O.M."/>
            <person name="Pohl T."/>
            <person name="Merkel B.J."/>
            <person name="Hornburger P."/>
            <person name="Mueller R.-W."/>
            <person name="Bruemmer F."/>
            <person name="Labrenz M."/>
            <person name="Spormann A.M."/>
            <person name="Op den Camp H."/>
            <person name="Overmann J."/>
            <person name="Amann R."/>
            <person name="Jetten M.S.M."/>
            <person name="Mascher T."/>
            <person name="Medema M.H."/>
            <person name="Devos D.P."/>
            <person name="Kaster A.-K."/>
            <person name="Ovreas L."/>
            <person name="Rohde M."/>
            <person name="Galperin M.Y."/>
            <person name="Jogler C."/>
        </authorList>
    </citation>
    <scope>NUCLEOTIDE SEQUENCE [LARGE SCALE GENOMIC DNA]</scope>
    <source>
        <strain evidence="11 12">FF011L</strain>
    </source>
</reference>
<dbReference type="CDD" id="cd04233">
    <property type="entry name" value="Auracyanin"/>
    <property type="match status" value="1"/>
</dbReference>
<dbReference type="NCBIfam" id="TIGR02603">
    <property type="entry name" value="CxxCH_TIGR02603"/>
    <property type="match status" value="1"/>
</dbReference>
<dbReference type="PROSITE" id="PS00196">
    <property type="entry name" value="COPPER_BLUE"/>
    <property type="match status" value="1"/>
</dbReference>
<dbReference type="KEGG" id="rml:FF011L_29390"/>
<dbReference type="Pfam" id="PF23500">
    <property type="entry name" value="DUF7133"/>
    <property type="match status" value="1"/>
</dbReference>
<evidence type="ECO:0000256" key="7">
    <source>
        <dbReference type="PROSITE-ProRule" id="PRU00433"/>
    </source>
</evidence>
<dbReference type="Gene3D" id="2.60.120.200">
    <property type="match status" value="1"/>
</dbReference>
<evidence type="ECO:0000256" key="2">
    <source>
        <dbReference type="ARBA" id="ARBA00022617"/>
    </source>
</evidence>
<keyword evidence="5 7" id="KW-0408">Iron</keyword>
<dbReference type="Pfam" id="PF20601">
    <property type="entry name" value="DUF6797"/>
    <property type="match status" value="1"/>
</dbReference>
<feature type="compositionally biased region" description="Low complexity" evidence="8">
    <location>
        <begin position="304"/>
        <end position="323"/>
    </location>
</feature>
<organism evidence="11 12">
    <name type="scientific">Roseimaritima multifibrata</name>
    <dbReference type="NCBI Taxonomy" id="1930274"/>
    <lineage>
        <taxon>Bacteria</taxon>
        <taxon>Pseudomonadati</taxon>
        <taxon>Planctomycetota</taxon>
        <taxon>Planctomycetia</taxon>
        <taxon>Pirellulales</taxon>
        <taxon>Pirellulaceae</taxon>
        <taxon>Roseimaritima</taxon>
    </lineage>
</organism>
<keyword evidence="1" id="KW-0813">Transport</keyword>
<dbReference type="SUPFAM" id="SSF46626">
    <property type="entry name" value="Cytochrome c"/>
    <property type="match status" value="1"/>
</dbReference>
<keyword evidence="3 7" id="KW-0479">Metal-binding</keyword>
<dbReference type="InterPro" id="IPR055557">
    <property type="entry name" value="DUF7133"/>
</dbReference>
<dbReference type="Proteomes" id="UP000320672">
    <property type="component" value="Chromosome"/>
</dbReference>
<keyword evidence="6" id="KW-0186">Copper</keyword>
<evidence type="ECO:0000256" key="8">
    <source>
        <dbReference type="SAM" id="MobiDB-lite"/>
    </source>
</evidence>
<proteinExistence type="predicted"/>
<gene>
    <name evidence="11" type="ORF">FF011L_29390</name>
</gene>
<dbReference type="GO" id="GO:0005507">
    <property type="term" value="F:copper ion binding"/>
    <property type="evidence" value="ECO:0007669"/>
    <property type="project" value="InterPro"/>
</dbReference>
<dbReference type="SUPFAM" id="SSF49503">
    <property type="entry name" value="Cupredoxins"/>
    <property type="match status" value="1"/>
</dbReference>
<dbReference type="InterPro" id="IPR046476">
    <property type="entry name" value="DUF6797"/>
</dbReference>
<dbReference type="Gene3D" id="3.20.20.150">
    <property type="entry name" value="Divalent-metal-dependent TIM barrel enzymes"/>
    <property type="match status" value="1"/>
</dbReference>
<dbReference type="PANTHER" id="PTHR33546">
    <property type="entry name" value="LARGE, MULTIFUNCTIONAL SECRETED PROTEIN-RELATED"/>
    <property type="match status" value="1"/>
</dbReference>
<evidence type="ECO:0000256" key="5">
    <source>
        <dbReference type="ARBA" id="ARBA00023004"/>
    </source>
</evidence>
<dbReference type="InterPro" id="IPR009056">
    <property type="entry name" value="Cyt_c-like_dom"/>
</dbReference>
<feature type="region of interest" description="Disordered" evidence="8">
    <location>
        <begin position="675"/>
        <end position="694"/>
    </location>
</feature>
<feature type="region of interest" description="Disordered" evidence="8">
    <location>
        <begin position="493"/>
        <end position="513"/>
    </location>
</feature>
<dbReference type="InterPro" id="IPR036909">
    <property type="entry name" value="Cyt_c-like_dom_sf"/>
</dbReference>
<sequence length="1530" mass="168672" precursor="true">MQKVIGMFDWKFAGTLAFCCLILNPAWGADQAKQNRHSAVLDRDNLVAWCIVPFDAARRGPEARAQMLNDLGIKRSAYDWRQEHIPTFEQEILQYKKHGIEFFAFWSVQEDAFQLFKKYDLHPQIWQTLADPGGANQQEKVEAAAQAMVPLAKRTKDLGCKLGLYNHGGWGGEPKNLVAVCRRLHSLGYPHVGIVYNLHHGHGHIKDWDESLQAMLPLLHCLNLNGMNANADPKILGIGKGPFELSMIRSIQESGYEGPIGILDHRNELDAKDSLQENLEGVEWAQKELLKPGSGGPKPKTPKAKPAVPAKTQSSTTTNPGTTVAVLPPNIQYAEAPLTVQVQATLHRKNQYNILVACNTKSYAGHWEMFSMNGSGNLTVYIPGASPDHVHTKKQICDGKPHRLAMVYEPQRVRLYVDGEIVADQNIRRTVGIPPVASPLGIGRLVERDHRCSGPIEWMHIASDVQPVSNVDAPPQSVNEATIAFWKRDGGSVEVPKKSGAPSSDDKAQSQYDPKRVDALLAKAKSSGDPLRGARMFADAKTACLSCHKVGDRGGAVGPELTEIVKVRKPTQLVEAVLWPDREVLPEYVAWTFLTVDGEVIKGYKVAETEQSITVRDPATAIEVTIDVDDIEDEVPGSTVMPIGLTSAMTEAQQADLIAFLLKLDEVGFASSSEIQQAMRQSQHHGPAGFAHTREPLDADRWPHASAHVNRDRIYDFYTKQAEHFRQSEQTPILLASAPGLDGGDQGHWGNQDEQTWASDAWNKVILEDFQLGIFRHQKQTIPRAVCVRLGADQKFSVCFNPDTLSYEAFWKDGFVSFSAHRHGFLDGIRLQGTPLELAVKPKPEQPFEYHGFYRVGKQIVFSYRIGETEYLDSPAVIDGEFVPEVAPVEQHSLRDRIGNEEARSREVVTTKIMPGTEPSFAIDTIELPIQNPWQIPLFCSGHDFASDGSGFVCTIHGDVWHVSGLETGVEEEGTARWSRFASGLNHPQGVVVVDDVVYVQCRDQLVRLTDANDDGHADFYECFSNAFQTSAAGHDFICGLQRDVDGFFYTASGNQGIVQISPDGKEAKVVATGFRNPDGIGILSDGSLTVPCSEGSWTPASMVCRVPKESFRSPLHFGYGGPKNSQPPALPLAYLPRLLDNSSGGQVEVPAGTWDQWEGSLLHLSFGTGTWFTLLQDVVDGQSQGAAVPMAGDFLSGVHRARFSSADGHLYVSGCQGWGSYTIHDGCFQRVRLVDSKVQSPIAFHLHENGIQVRFTQPVDAAVVDSLGNHFAQVWNYRYSGAYGSPEYSTTHPGVEGHDPLEIRSAHVLSDGHSVFLEIPELQPVNQLHLRMIVNSEEALPVGGPVGRGHDLFVTVHALDAPFEDFEGYQPTEKTIASHPILTDLEWNAERVPNPWSKKIAGAREIELQTDKNLTYATPEFEVQAGEPIALNFLNPDVVPHNWVLVRPGKLATVGGLANQLIADPKAFARQYIPRSEDVLRYTDVVSPGAQQTIWFTAPEVPGTYPFLCTFPGHWMVMNGKLIVRPARQ</sequence>
<dbReference type="EMBL" id="CP036262">
    <property type="protein sequence ID" value="QDS94161.1"/>
    <property type="molecule type" value="Genomic_DNA"/>
</dbReference>
<evidence type="ECO:0000256" key="9">
    <source>
        <dbReference type="SAM" id="SignalP"/>
    </source>
</evidence>
<evidence type="ECO:0000256" key="3">
    <source>
        <dbReference type="ARBA" id="ARBA00022723"/>
    </source>
</evidence>
<dbReference type="Pfam" id="PF13385">
    <property type="entry name" value="Laminin_G_3"/>
    <property type="match status" value="1"/>
</dbReference>
<protein>
    <submittedName>
        <fullName evidence="11">Auracyanin-A</fullName>
    </submittedName>
</protein>
<evidence type="ECO:0000259" key="10">
    <source>
        <dbReference type="PROSITE" id="PS51007"/>
    </source>
</evidence>
<feature type="signal peptide" evidence="9">
    <location>
        <begin position="1"/>
        <end position="28"/>
    </location>
</feature>
<name>A0A517MH04_9BACT</name>
<dbReference type="SUPFAM" id="SSF51658">
    <property type="entry name" value="Xylose isomerase-like"/>
    <property type="match status" value="1"/>
</dbReference>
<evidence type="ECO:0000313" key="12">
    <source>
        <dbReference type="Proteomes" id="UP000320672"/>
    </source>
</evidence>
<dbReference type="GO" id="GO:0009055">
    <property type="term" value="F:electron transfer activity"/>
    <property type="evidence" value="ECO:0007669"/>
    <property type="project" value="InterPro"/>
</dbReference>
<evidence type="ECO:0000256" key="4">
    <source>
        <dbReference type="ARBA" id="ARBA00022982"/>
    </source>
</evidence>
<dbReference type="InterPro" id="IPR013427">
    <property type="entry name" value="Haem-bd_dom_put"/>
</dbReference>
<dbReference type="SUPFAM" id="SSF49899">
    <property type="entry name" value="Concanavalin A-like lectins/glucanases"/>
    <property type="match status" value="1"/>
</dbReference>
<dbReference type="SUPFAM" id="SSF63825">
    <property type="entry name" value="YWTD domain"/>
    <property type="match status" value="1"/>
</dbReference>
<feature type="domain" description="Cytochrome c" evidence="10">
    <location>
        <begin position="528"/>
        <end position="665"/>
    </location>
</feature>
<dbReference type="Pfam" id="PF00127">
    <property type="entry name" value="Copper-bind"/>
    <property type="match status" value="1"/>
</dbReference>
<dbReference type="PANTHER" id="PTHR33546:SF1">
    <property type="entry name" value="LARGE, MULTIFUNCTIONAL SECRETED PROTEIN"/>
    <property type="match status" value="1"/>
</dbReference>
<dbReference type="InterPro" id="IPR028871">
    <property type="entry name" value="BlueCu_1_BS"/>
</dbReference>
<keyword evidence="4" id="KW-0249">Electron transport</keyword>
<evidence type="ECO:0000256" key="1">
    <source>
        <dbReference type="ARBA" id="ARBA00022448"/>
    </source>
</evidence>
<dbReference type="Gene3D" id="2.120.10.30">
    <property type="entry name" value="TolB, C-terminal domain"/>
    <property type="match status" value="1"/>
</dbReference>
<dbReference type="Gene3D" id="1.10.760.10">
    <property type="entry name" value="Cytochrome c-like domain"/>
    <property type="match status" value="1"/>
</dbReference>
<dbReference type="InterPro" id="IPR011042">
    <property type="entry name" value="6-blade_b-propeller_TolB-like"/>
</dbReference>
<keyword evidence="2 7" id="KW-0349">Heme</keyword>
<evidence type="ECO:0000313" key="11">
    <source>
        <dbReference type="EMBL" id="QDS94161.1"/>
    </source>
</evidence>
<accession>A0A517MH04</accession>